<dbReference type="EMBL" id="AP018365">
    <property type="protein sequence ID" value="BBA96560.1"/>
    <property type="molecule type" value="Genomic_DNA"/>
</dbReference>
<proteinExistence type="predicted"/>
<name>A0A7U3VMF1_9ACTN</name>
<accession>A0A7U3VMF1</accession>
<sequence length="264" mass="26649">MEAMDRLTRTVREQVALGRLLPLGAPEDAAWMTERTAVAALREVCAGLPGVRLGRVDVALAPDAPDGGTTDAPEVPAAAPVGALPHRPLRIEARFEAAMGEPLPVVAERLRTALFAAAGGDGLGLPVRVVDLAVTGLLDDAGAPAAEVGGGRPRPGLAQAQGDGGDDREARGTLEGTSEAVEAAVLAVPGLARLTRRLAGRGGVQVHDTEAGGGPVRCVRLQIATARSFRPLAVAREAAAAAARAARPGAPGPVSTAVVVTDIT</sequence>
<feature type="region of interest" description="Disordered" evidence="1">
    <location>
        <begin position="144"/>
        <end position="171"/>
    </location>
</feature>
<gene>
    <name evidence="2" type="ORF">RVR_1908</name>
</gene>
<evidence type="ECO:0000313" key="2">
    <source>
        <dbReference type="EMBL" id="BBA96560.1"/>
    </source>
</evidence>
<dbReference type="Proteomes" id="UP000595703">
    <property type="component" value="Chromosome"/>
</dbReference>
<organism evidence="2 3">
    <name type="scientific">Actinacidiphila reveromycinica</name>
    <dbReference type="NCBI Taxonomy" id="659352"/>
    <lineage>
        <taxon>Bacteria</taxon>
        <taxon>Bacillati</taxon>
        <taxon>Actinomycetota</taxon>
        <taxon>Actinomycetes</taxon>
        <taxon>Kitasatosporales</taxon>
        <taxon>Streptomycetaceae</taxon>
        <taxon>Actinacidiphila</taxon>
    </lineage>
</organism>
<evidence type="ECO:0008006" key="4">
    <source>
        <dbReference type="Google" id="ProtNLM"/>
    </source>
</evidence>
<dbReference type="AlphaFoldDB" id="A0A7U3VMF1"/>
<protein>
    <recommendedName>
        <fullName evidence="4">Nucleopolyhedrovirus P10 family protein</fullName>
    </recommendedName>
</protein>
<reference evidence="2 3" key="4">
    <citation type="journal article" date="2020" name="Sci. Rep.">
        <title>beta-carboline chemical signals induce reveromycin production through a LuxR family regulator in Streptomyces sp. SN-593.</title>
        <authorList>
            <person name="Panthee S."/>
            <person name="Kito N."/>
            <person name="Hayashi T."/>
            <person name="Shimizu T."/>
            <person name="Ishikawa J."/>
            <person name="Hamamoto H."/>
            <person name="Osada H."/>
            <person name="Takahashi S."/>
        </authorList>
    </citation>
    <scope>NUCLEOTIDE SEQUENCE [LARGE SCALE GENOMIC DNA]</scope>
    <source>
        <strain evidence="2 3">SN-593</strain>
    </source>
</reference>
<reference evidence="2 3" key="1">
    <citation type="journal article" date="2010" name="J. Bacteriol.">
        <title>Biochemical characterization of a novel indole prenyltransferase from Streptomyces sp. SN-593.</title>
        <authorList>
            <person name="Takahashi S."/>
            <person name="Takagi H."/>
            <person name="Toyoda A."/>
            <person name="Uramoto M."/>
            <person name="Nogawa T."/>
            <person name="Ueki M."/>
            <person name="Sakaki Y."/>
            <person name="Osada H."/>
        </authorList>
    </citation>
    <scope>NUCLEOTIDE SEQUENCE [LARGE SCALE GENOMIC DNA]</scope>
    <source>
        <strain evidence="2 3">SN-593</strain>
    </source>
</reference>
<evidence type="ECO:0000256" key="1">
    <source>
        <dbReference type="SAM" id="MobiDB-lite"/>
    </source>
</evidence>
<evidence type="ECO:0000313" key="3">
    <source>
        <dbReference type="Proteomes" id="UP000595703"/>
    </source>
</evidence>
<keyword evidence="3" id="KW-1185">Reference proteome</keyword>
<dbReference type="KEGG" id="arev:RVR_1908"/>
<reference evidence="2 3" key="3">
    <citation type="journal article" date="2011" name="Nat. Chem. Biol.">
        <title>Reveromycin A biosynthesis uses RevG and RevJ for stereospecific spiroacetal formation.</title>
        <authorList>
            <person name="Takahashi S."/>
            <person name="Toyoda A."/>
            <person name="Sekiyama Y."/>
            <person name="Takagi H."/>
            <person name="Nogawa T."/>
            <person name="Uramoto M."/>
            <person name="Suzuki R."/>
            <person name="Koshino H."/>
            <person name="Kumano T."/>
            <person name="Panthee S."/>
            <person name="Dairi T."/>
            <person name="Ishikawa J."/>
            <person name="Ikeda H."/>
            <person name="Sakaki Y."/>
            <person name="Osada H."/>
        </authorList>
    </citation>
    <scope>NUCLEOTIDE SEQUENCE [LARGE SCALE GENOMIC DNA]</scope>
    <source>
        <strain evidence="2 3">SN-593</strain>
    </source>
</reference>
<reference evidence="2 3" key="2">
    <citation type="journal article" date="2011" name="J. Antibiot.">
        <title>Furaquinocins I and J: novel polyketide isoprenoid hybrid compounds from Streptomyces reveromyceticus SN-593.</title>
        <authorList>
            <person name="Panthee S."/>
            <person name="Takahashi S."/>
            <person name="Takagi H."/>
            <person name="Nogawa T."/>
            <person name="Oowada E."/>
            <person name="Uramoto M."/>
            <person name="Osada H."/>
        </authorList>
    </citation>
    <scope>NUCLEOTIDE SEQUENCE [LARGE SCALE GENOMIC DNA]</scope>
    <source>
        <strain evidence="2 3">SN-593</strain>
    </source>
</reference>